<reference evidence="2 3" key="1">
    <citation type="submission" date="2024-06" db="EMBL/GenBank/DDBJ databases">
        <authorList>
            <person name="Kaempfer P."/>
            <person name="Viver T."/>
        </authorList>
    </citation>
    <scope>NUCLEOTIDE SEQUENCE [LARGE SCALE GENOMIC DNA]</scope>
    <source>
        <strain evidence="2 3">ST-119</strain>
    </source>
</reference>
<keyword evidence="1" id="KW-1133">Transmembrane helix</keyword>
<dbReference type="RefSeq" id="WP_408085537.1">
    <property type="nucleotide sequence ID" value="NZ_JBELPZ010000014.1"/>
</dbReference>
<feature type="transmembrane region" description="Helical" evidence="1">
    <location>
        <begin position="88"/>
        <end position="110"/>
    </location>
</feature>
<evidence type="ECO:0008006" key="4">
    <source>
        <dbReference type="Google" id="ProtNLM"/>
    </source>
</evidence>
<accession>A0ABW8YY44</accession>
<protein>
    <recommendedName>
        <fullName evidence="4">Integral membrane protein</fullName>
    </recommendedName>
</protein>
<organism evidence="2 3">
    <name type="scientific">Flavobacterium rhizosphaerae</name>
    <dbReference type="NCBI Taxonomy" id="3163298"/>
    <lineage>
        <taxon>Bacteria</taxon>
        <taxon>Pseudomonadati</taxon>
        <taxon>Bacteroidota</taxon>
        <taxon>Flavobacteriia</taxon>
        <taxon>Flavobacteriales</taxon>
        <taxon>Flavobacteriaceae</taxon>
        <taxon>Flavobacterium</taxon>
    </lineage>
</organism>
<keyword evidence="3" id="KW-1185">Reference proteome</keyword>
<feature type="transmembrane region" description="Helical" evidence="1">
    <location>
        <begin position="48"/>
        <end position="68"/>
    </location>
</feature>
<evidence type="ECO:0000256" key="1">
    <source>
        <dbReference type="SAM" id="Phobius"/>
    </source>
</evidence>
<name>A0ABW8YY44_9FLAO</name>
<keyword evidence="1" id="KW-0472">Membrane</keyword>
<keyword evidence="1" id="KW-0812">Transmembrane</keyword>
<evidence type="ECO:0000313" key="2">
    <source>
        <dbReference type="EMBL" id="MFL9845261.1"/>
    </source>
</evidence>
<proteinExistence type="predicted"/>
<evidence type="ECO:0000313" key="3">
    <source>
        <dbReference type="Proteomes" id="UP001629156"/>
    </source>
</evidence>
<feature type="transmembrane region" description="Helical" evidence="1">
    <location>
        <begin position="6"/>
        <end position="27"/>
    </location>
</feature>
<sequence length="115" mass="13110">MNLNLIAYCLFLIVIIYIIVVVGSICYRNGNIYVLSLMPGHKELCTRINKILLAGYYLINIGYAATTLVHWKKIFTATQLAETLAVKIAMIVLILAIMHYLNLVLITRYIKKLIH</sequence>
<dbReference type="Proteomes" id="UP001629156">
    <property type="component" value="Unassembled WGS sequence"/>
</dbReference>
<comment type="caution">
    <text evidence="2">The sequence shown here is derived from an EMBL/GenBank/DDBJ whole genome shotgun (WGS) entry which is preliminary data.</text>
</comment>
<gene>
    <name evidence="2" type="ORF">ABS766_12600</name>
</gene>
<dbReference type="EMBL" id="JBELPZ010000014">
    <property type="protein sequence ID" value="MFL9845261.1"/>
    <property type="molecule type" value="Genomic_DNA"/>
</dbReference>